<dbReference type="AlphaFoldDB" id="A0A6F9DPM2"/>
<comment type="similarity">
    <text evidence="3">Belongs to the rabaptin family.</text>
</comment>
<keyword evidence="10 11" id="KW-0175">Coiled coil</keyword>
<feature type="coiled-coil region" evidence="11">
    <location>
        <begin position="626"/>
        <end position="766"/>
    </location>
</feature>
<keyword evidence="7" id="KW-0254">Endocytosis</keyword>
<evidence type="ECO:0000256" key="7">
    <source>
        <dbReference type="ARBA" id="ARBA00022583"/>
    </source>
</evidence>
<name>A0A6F9DPM2_9ASCI</name>
<evidence type="ECO:0000259" key="14">
    <source>
        <dbReference type="Pfam" id="PF09311"/>
    </source>
</evidence>
<evidence type="ECO:0000259" key="13">
    <source>
        <dbReference type="Pfam" id="PF03528"/>
    </source>
</evidence>
<feature type="coiled-coil region" evidence="11">
    <location>
        <begin position="489"/>
        <end position="555"/>
    </location>
</feature>
<dbReference type="SUPFAM" id="SSF103652">
    <property type="entry name" value="G protein-binding domain"/>
    <property type="match status" value="1"/>
</dbReference>
<dbReference type="GO" id="GO:0005096">
    <property type="term" value="F:GTPase activator activity"/>
    <property type="evidence" value="ECO:0007669"/>
    <property type="project" value="InterPro"/>
</dbReference>
<feature type="coiled-coil region" evidence="11">
    <location>
        <begin position="16"/>
        <end position="96"/>
    </location>
</feature>
<keyword evidence="9" id="KW-0653">Protein transport</keyword>
<keyword evidence="4" id="KW-0813">Transport</keyword>
<evidence type="ECO:0000256" key="5">
    <source>
        <dbReference type="ARBA" id="ARBA00022490"/>
    </source>
</evidence>
<keyword evidence="5" id="KW-0963">Cytoplasm</keyword>
<feature type="region of interest" description="Disordered" evidence="12">
    <location>
        <begin position="786"/>
        <end position="818"/>
    </location>
</feature>
<accession>A0A6F9DPM2</accession>
<dbReference type="GO" id="GO:0005769">
    <property type="term" value="C:early endosome"/>
    <property type="evidence" value="ECO:0007669"/>
    <property type="project" value="UniProtKB-SubCell"/>
</dbReference>
<evidence type="ECO:0000256" key="8">
    <source>
        <dbReference type="ARBA" id="ARBA00022753"/>
    </source>
</evidence>
<gene>
    <name evidence="15" type="primary">Rabep1</name>
</gene>
<evidence type="ECO:0000256" key="1">
    <source>
        <dbReference type="ARBA" id="ARBA00004412"/>
    </source>
</evidence>
<dbReference type="Pfam" id="PF09311">
    <property type="entry name" value="Rab5-bind"/>
    <property type="match status" value="1"/>
</dbReference>
<evidence type="ECO:0000256" key="4">
    <source>
        <dbReference type="ARBA" id="ARBA00022448"/>
    </source>
</evidence>
<feature type="coiled-coil region" evidence="11">
    <location>
        <begin position="199"/>
        <end position="233"/>
    </location>
</feature>
<evidence type="ECO:0000256" key="9">
    <source>
        <dbReference type="ARBA" id="ARBA00022927"/>
    </source>
</evidence>
<dbReference type="PANTHER" id="PTHR31179">
    <property type="entry name" value="RAB GTPASE-BINDING EFFECTOR PROTEIN"/>
    <property type="match status" value="1"/>
</dbReference>
<dbReference type="InterPro" id="IPR003914">
    <property type="entry name" value="Rabaptin"/>
</dbReference>
<evidence type="ECO:0000256" key="3">
    <source>
        <dbReference type="ARBA" id="ARBA00006603"/>
    </source>
</evidence>
<dbReference type="GO" id="GO:0015031">
    <property type="term" value="P:protein transport"/>
    <property type="evidence" value="ECO:0007669"/>
    <property type="project" value="UniProtKB-KW"/>
</dbReference>
<dbReference type="InterPro" id="IPR015390">
    <property type="entry name" value="Rabaptin_Rab5-bd_dom"/>
</dbReference>
<evidence type="ECO:0000256" key="11">
    <source>
        <dbReference type="SAM" id="Coils"/>
    </source>
</evidence>
<dbReference type="GO" id="GO:0008083">
    <property type="term" value="F:growth factor activity"/>
    <property type="evidence" value="ECO:0007669"/>
    <property type="project" value="InterPro"/>
</dbReference>
<dbReference type="PANTHER" id="PTHR31179:SF7">
    <property type="entry name" value="FYVE-TYPE DOMAIN-CONTAINING PROTEIN"/>
    <property type="match status" value="1"/>
</dbReference>
<dbReference type="InterPro" id="IPR018514">
    <property type="entry name" value="Rabaptin_CC"/>
</dbReference>
<dbReference type="EMBL" id="LR789525">
    <property type="protein sequence ID" value="CAB3265387.1"/>
    <property type="molecule type" value="mRNA"/>
</dbReference>
<dbReference type="Pfam" id="PF03528">
    <property type="entry name" value="Rabaptin"/>
    <property type="match status" value="1"/>
</dbReference>
<reference evidence="15" key="1">
    <citation type="submission" date="2020-04" db="EMBL/GenBank/DDBJ databases">
        <authorList>
            <person name="Neveu A P."/>
        </authorList>
    </citation>
    <scope>NUCLEOTIDE SEQUENCE</scope>
    <source>
        <tissue evidence="15">Whole embryo</tissue>
    </source>
</reference>
<organism evidence="15">
    <name type="scientific">Phallusia mammillata</name>
    <dbReference type="NCBI Taxonomy" id="59560"/>
    <lineage>
        <taxon>Eukaryota</taxon>
        <taxon>Metazoa</taxon>
        <taxon>Chordata</taxon>
        <taxon>Tunicata</taxon>
        <taxon>Ascidiacea</taxon>
        <taxon>Phlebobranchia</taxon>
        <taxon>Ascidiidae</taxon>
        <taxon>Phallusia</taxon>
    </lineage>
</organism>
<protein>
    <submittedName>
        <fullName evidence="15">Rab GTPase-binding effector protein 1</fullName>
    </submittedName>
</protein>
<feature type="compositionally biased region" description="Polar residues" evidence="12">
    <location>
        <begin position="792"/>
        <end position="808"/>
    </location>
</feature>
<sequence length="818" mass="93838">MVFVMDAQPMPTQDEMMRLRSQLADTERRFALLQQEKVQMESDFEYKRSKIKELYYAKENMIRDQNSKLLEASKQISQLESTVTSLREEIENVKMIASVSENTKQEAVEDLKKHHLEEIESLKCVLQDTFEDQRRDLIEQFGQERQHWEQEKEKILHENTNFKELLSKTEGSLQEKEKALSKQADQELETSMMMAQSEAENLKSVVLPLEQEIADLKEKLRIADEDIIELRRTQTVNHKEVGVGTEDCEDVSGSDLNTEVRELSYSLQSEKSSRTDLELYVEVLSRQKTVLQQENDILKREMHEVCRSLEQEQSDHLMLKQTWNRANEHFMLSQDQLMNELNAAKACLAKNQLNQIKSTKRVLSADGFEVVSSLPKQAKDVVGATSQINGSAFPDSNSFGSFQNYEKMQEPVLAEPIASPATELQDTISISSVSSVPEAGSLMPNDELRPPRVNSAPLLTLTNADSSTTQNQSDEIDNMASPTRHLKLLRVKETEIETLKQQVTTLEGTILDLEKKLAFERESRLDVEESVMRSSEDAQKQIRELTGKIHNIEVKIGEDKTYRKNKEAEDNEKLLIITADRENLRDSYLKLKKEQDAMRSSFMRSRQSLQKDSSTPTSMEGLRISLDKYKEAFAIAQVEKNSLESTLRTRISLLESTIESEKMEKEQMEAALLQDVEEARNKVSSLQSLQTQLIKETNQNKELQIQVEKDQLSMESIRSKSREIIKGFKEKLRIETSEKEALESKLADAKNQLRSLQESLETSELVQRDFVKLSQSLQVQLEEIRLKEEASSSKQSQTKAENHSPSTEKSLKSRNIPD</sequence>
<dbReference type="GO" id="GO:0006897">
    <property type="term" value="P:endocytosis"/>
    <property type="evidence" value="ECO:0007669"/>
    <property type="project" value="UniProtKB-KW"/>
</dbReference>
<evidence type="ECO:0000256" key="10">
    <source>
        <dbReference type="ARBA" id="ARBA00023054"/>
    </source>
</evidence>
<keyword evidence="8" id="KW-0967">Endosome</keyword>
<keyword evidence="6" id="KW-0597">Phosphoprotein</keyword>
<comment type="subcellular location">
    <subcellularLocation>
        <location evidence="2">Cytoplasm</location>
    </subcellularLocation>
    <subcellularLocation>
        <location evidence="1">Early endosome</location>
    </subcellularLocation>
</comment>
<evidence type="ECO:0000256" key="2">
    <source>
        <dbReference type="ARBA" id="ARBA00004496"/>
    </source>
</evidence>
<evidence type="ECO:0000313" key="15">
    <source>
        <dbReference type="EMBL" id="CAB3265387.1"/>
    </source>
</evidence>
<feature type="compositionally biased region" description="Basic and acidic residues" evidence="12">
    <location>
        <begin position="809"/>
        <end position="818"/>
    </location>
</feature>
<evidence type="ECO:0000256" key="6">
    <source>
        <dbReference type="ARBA" id="ARBA00022553"/>
    </source>
</evidence>
<feature type="domain" description="Rabaptin GTPase-Rab5 binding" evidence="14">
    <location>
        <begin position="491"/>
        <end position="786"/>
    </location>
</feature>
<dbReference type="Gene3D" id="1.20.5.730">
    <property type="entry name" value="Single helix bin"/>
    <property type="match status" value="1"/>
</dbReference>
<evidence type="ECO:0000256" key="12">
    <source>
        <dbReference type="SAM" id="MobiDB-lite"/>
    </source>
</evidence>
<proteinExistence type="evidence at transcript level"/>
<feature type="domain" description="Rabaptin coiled-coil" evidence="13">
    <location>
        <begin position="19"/>
        <end position="361"/>
    </location>
</feature>